<gene>
    <name evidence="1" type="ORF">EJ73_00694</name>
</gene>
<keyword evidence="2" id="KW-1185">Reference proteome</keyword>
<reference evidence="1 2" key="1">
    <citation type="submission" date="2018-05" db="EMBL/GenBank/DDBJ databases">
        <title>Genomic Encyclopedia of Type Strains, Phase I: the one thousand microbial genomes (KMG-I) project.</title>
        <authorList>
            <person name="Kyrpides N."/>
        </authorList>
    </citation>
    <scope>NUCLEOTIDE SEQUENCE [LARGE SCALE GENOMIC DNA]</scope>
    <source>
        <strain evidence="1 2">DSM 15611</strain>
    </source>
</reference>
<evidence type="ECO:0000313" key="1">
    <source>
        <dbReference type="EMBL" id="PXX23705.1"/>
    </source>
</evidence>
<name>A0A318HYN0_9BACT</name>
<sequence length="123" mass="12945">MNFVSSSVAKVTLNVTSSAYNGIYTLPGIVANETTFNITSAVDGIKTIDNPITLNGGTYTIKSVARGIRTVSSSSTYATSSSAHNIIVNDGTYTITATGDDGEGFKAYATGYFPCFEEKYLLA</sequence>
<dbReference type="STRING" id="1122991.GCA_000613445_01231"/>
<dbReference type="InterPro" id="IPR025584">
    <property type="entry name" value="Cthe_2159"/>
</dbReference>
<dbReference type="EMBL" id="QJJX01000005">
    <property type="protein sequence ID" value="PXX23705.1"/>
    <property type="molecule type" value="Genomic_DNA"/>
</dbReference>
<evidence type="ECO:0000313" key="2">
    <source>
        <dbReference type="Proteomes" id="UP000248314"/>
    </source>
</evidence>
<proteinExistence type="predicted"/>
<accession>A0A318HYN0</accession>
<dbReference type="Pfam" id="PF14262">
    <property type="entry name" value="Cthe_2159"/>
    <property type="match status" value="1"/>
</dbReference>
<dbReference type="AlphaFoldDB" id="A0A318HYN0"/>
<organism evidence="1 2">
    <name type="scientific">Hoylesella shahii DSM 15611 = JCM 12083</name>
    <dbReference type="NCBI Taxonomy" id="1122991"/>
    <lineage>
        <taxon>Bacteria</taxon>
        <taxon>Pseudomonadati</taxon>
        <taxon>Bacteroidota</taxon>
        <taxon>Bacteroidia</taxon>
        <taxon>Bacteroidales</taxon>
        <taxon>Prevotellaceae</taxon>
        <taxon>Hoylesella</taxon>
    </lineage>
</organism>
<dbReference type="Proteomes" id="UP000248314">
    <property type="component" value="Unassembled WGS sequence"/>
</dbReference>
<comment type="caution">
    <text evidence="1">The sequence shown here is derived from an EMBL/GenBank/DDBJ whole genome shotgun (WGS) entry which is preliminary data.</text>
</comment>
<dbReference type="RefSeq" id="WP_025816612.1">
    <property type="nucleotide sequence ID" value="NZ_BAIZ01000027.1"/>
</dbReference>
<protein>
    <submittedName>
        <fullName evidence="1">Uncharacterized protein DUF4353</fullName>
    </submittedName>
</protein>